<evidence type="ECO:0000313" key="1">
    <source>
        <dbReference type="Proteomes" id="UP000887565"/>
    </source>
</evidence>
<reference evidence="2" key="1">
    <citation type="submission" date="2022-11" db="UniProtKB">
        <authorList>
            <consortium name="WormBaseParasite"/>
        </authorList>
    </citation>
    <scope>IDENTIFICATION</scope>
</reference>
<dbReference type="WBParaSite" id="nRc.2.0.1.t20217-RA">
    <property type="protein sequence ID" value="nRc.2.0.1.t20217-RA"/>
    <property type="gene ID" value="nRc.2.0.1.g20217"/>
</dbReference>
<proteinExistence type="predicted"/>
<keyword evidence="1" id="KW-1185">Reference proteome</keyword>
<protein>
    <submittedName>
        <fullName evidence="2">Uncharacterized protein</fullName>
    </submittedName>
</protein>
<sequence>MNYDEATFITVMATAGMTNQISVHMIPILNEVQKLHYSSRMTIKPIAVICLRAAYRISALLTASVPGNTREFEYVHHMSLETQKSLKAFVGR</sequence>
<organism evidence="1 2">
    <name type="scientific">Romanomermis culicivorax</name>
    <name type="common">Nematode worm</name>
    <dbReference type="NCBI Taxonomy" id="13658"/>
    <lineage>
        <taxon>Eukaryota</taxon>
        <taxon>Metazoa</taxon>
        <taxon>Ecdysozoa</taxon>
        <taxon>Nematoda</taxon>
        <taxon>Enoplea</taxon>
        <taxon>Dorylaimia</taxon>
        <taxon>Mermithida</taxon>
        <taxon>Mermithoidea</taxon>
        <taxon>Mermithidae</taxon>
        <taxon>Romanomermis</taxon>
    </lineage>
</organism>
<dbReference type="AlphaFoldDB" id="A0A915J3D3"/>
<accession>A0A915J3D3</accession>
<evidence type="ECO:0000313" key="2">
    <source>
        <dbReference type="WBParaSite" id="nRc.2.0.1.t20217-RA"/>
    </source>
</evidence>
<dbReference type="Proteomes" id="UP000887565">
    <property type="component" value="Unplaced"/>
</dbReference>
<name>A0A915J3D3_ROMCU</name>